<feature type="transmembrane region" description="Helical" evidence="1">
    <location>
        <begin position="161"/>
        <end position="179"/>
    </location>
</feature>
<feature type="transmembrane region" description="Helical" evidence="1">
    <location>
        <begin position="351"/>
        <end position="374"/>
    </location>
</feature>
<feature type="transmembrane region" description="Helical" evidence="1">
    <location>
        <begin position="130"/>
        <end position="155"/>
    </location>
</feature>
<dbReference type="Proteomes" id="UP000294614">
    <property type="component" value="Unassembled WGS sequence"/>
</dbReference>
<evidence type="ECO:0000313" key="2">
    <source>
        <dbReference type="EMBL" id="TCK62644.1"/>
    </source>
</evidence>
<feature type="transmembrane region" description="Helical" evidence="1">
    <location>
        <begin position="7"/>
        <end position="25"/>
    </location>
</feature>
<feature type="transmembrane region" description="Helical" evidence="1">
    <location>
        <begin position="286"/>
        <end position="306"/>
    </location>
</feature>
<protein>
    <submittedName>
        <fullName evidence="2">Putative MFS family arabinose efflux permease</fullName>
    </submittedName>
</protein>
<comment type="caution">
    <text evidence="2">The sequence shown here is derived from an EMBL/GenBank/DDBJ whole genome shotgun (WGS) entry which is preliminary data.</text>
</comment>
<feature type="transmembrane region" description="Helical" evidence="1">
    <location>
        <begin position="105"/>
        <end position="123"/>
    </location>
</feature>
<sequence>MELIRIITAGIASMAMAMGIARFAYTPMIKVMTEAGVLTVAQAGGIASLNYLGYLVGSVFFMFKPINRKGTWFAAMYLINAVSLGLFALTQDIFIWSVLRTVSGFASAGMFLLTSVIVSEALAERGKLRFNGLIFTGIGAGILLSGFTVLVFGQFADWKGLWLIFFIGMILTAPVCYIRPGRRHDSTQAVSSGSEPMHPYIYFLSAAYFLMGMAYIVSGTFLVLIIGQAGFSGYWAWMITGLCAVPGIVYFTLNAGRTGFLKNLIPAYVFLGISCALPAVSSSAPVLFLAAGMYGATFLGIVALTVGFAKKLAGSRSAFAIGLVTVAFSVGQMIGPAAAGWSAEKTGNFSISLLAASALCAVSIIILLAGCIIYKRSSICRM</sequence>
<dbReference type="EMBL" id="SMGG01000003">
    <property type="protein sequence ID" value="TCK62644.1"/>
    <property type="molecule type" value="Genomic_DNA"/>
</dbReference>
<keyword evidence="1" id="KW-0812">Transmembrane</keyword>
<dbReference type="PANTHER" id="PTHR23537:SF1">
    <property type="entry name" value="SUGAR TRANSPORTER"/>
    <property type="match status" value="1"/>
</dbReference>
<dbReference type="Gene3D" id="1.20.1250.20">
    <property type="entry name" value="MFS general substrate transporter like domains"/>
    <property type="match status" value="2"/>
</dbReference>
<dbReference type="Pfam" id="PF06779">
    <property type="entry name" value="MFS_4"/>
    <property type="match status" value="1"/>
</dbReference>
<feature type="transmembrane region" description="Helical" evidence="1">
    <location>
        <begin position="234"/>
        <end position="253"/>
    </location>
</feature>
<keyword evidence="1" id="KW-0472">Membrane</keyword>
<proteinExistence type="predicted"/>
<dbReference type="GO" id="GO:0005886">
    <property type="term" value="C:plasma membrane"/>
    <property type="evidence" value="ECO:0007669"/>
    <property type="project" value="TreeGrafter"/>
</dbReference>
<dbReference type="InterPro" id="IPR010645">
    <property type="entry name" value="MFS_4"/>
</dbReference>
<feature type="transmembrane region" description="Helical" evidence="1">
    <location>
        <begin position="260"/>
        <end position="280"/>
    </location>
</feature>
<feature type="transmembrane region" description="Helical" evidence="1">
    <location>
        <begin position="75"/>
        <end position="99"/>
    </location>
</feature>
<gene>
    <name evidence="2" type="ORF">C8D98_1178</name>
</gene>
<keyword evidence="3" id="KW-1185">Reference proteome</keyword>
<feature type="transmembrane region" description="Helical" evidence="1">
    <location>
        <begin position="200"/>
        <end position="228"/>
    </location>
</feature>
<dbReference type="OrthoDB" id="9797953at2"/>
<evidence type="ECO:0000313" key="3">
    <source>
        <dbReference type="Proteomes" id="UP000294614"/>
    </source>
</evidence>
<name>A0A4R1KDL6_9BACT</name>
<dbReference type="SUPFAM" id="SSF103473">
    <property type="entry name" value="MFS general substrate transporter"/>
    <property type="match status" value="1"/>
</dbReference>
<reference evidence="2 3" key="1">
    <citation type="submission" date="2019-03" db="EMBL/GenBank/DDBJ databases">
        <title>Genomic Encyclopedia of Type Strains, Phase IV (KMG-IV): sequencing the most valuable type-strain genomes for metagenomic binning, comparative biology and taxonomic classification.</title>
        <authorList>
            <person name="Goeker M."/>
        </authorList>
    </citation>
    <scope>NUCLEOTIDE SEQUENCE [LARGE SCALE GENOMIC DNA]</scope>
    <source>
        <strain evidence="2 3">DSM 24984</strain>
    </source>
</reference>
<feature type="transmembrane region" description="Helical" evidence="1">
    <location>
        <begin position="37"/>
        <end position="63"/>
    </location>
</feature>
<dbReference type="AlphaFoldDB" id="A0A4R1KDL6"/>
<keyword evidence="1" id="KW-1133">Transmembrane helix</keyword>
<evidence type="ECO:0000256" key="1">
    <source>
        <dbReference type="SAM" id="Phobius"/>
    </source>
</evidence>
<feature type="transmembrane region" description="Helical" evidence="1">
    <location>
        <begin position="318"/>
        <end position="339"/>
    </location>
</feature>
<accession>A0A4R1KDL6</accession>
<dbReference type="InterPro" id="IPR036259">
    <property type="entry name" value="MFS_trans_sf"/>
</dbReference>
<dbReference type="RefSeq" id="WP_132872849.1">
    <property type="nucleotide sequence ID" value="NZ_JAJUHT010000013.1"/>
</dbReference>
<dbReference type="PANTHER" id="PTHR23537">
    <property type="match status" value="1"/>
</dbReference>
<organism evidence="2 3">
    <name type="scientific">Seleniivibrio woodruffii</name>
    <dbReference type="NCBI Taxonomy" id="1078050"/>
    <lineage>
        <taxon>Bacteria</taxon>
        <taxon>Pseudomonadati</taxon>
        <taxon>Deferribacterota</taxon>
        <taxon>Deferribacteres</taxon>
        <taxon>Deferribacterales</taxon>
        <taxon>Geovibrionaceae</taxon>
        <taxon>Seleniivibrio</taxon>
    </lineage>
</organism>